<dbReference type="Pfam" id="PF00440">
    <property type="entry name" value="TetR_N"/>
    <property type="match status" value="1"/>
</dbReference>
<dbReference type="GO" id="GO:0003677">
    <property type="term" value="F:DNA binding"/>
    <property type="evidence" value="ECO:0007669"/>
    <property type="project" value="UniProtKB-UniRule"/>
</dbReference>
<dbReference type="Gene3D" id="1.10.357.10">
    <property type="entry name" value="Tetracycline Repressor, domain 2"/>
    <property type="match status" value="1"/>
</dbReference>
<dbReference type="InterPro" id="IPR050624">
    <property type="entry name" value="HTH-type_Tx_Regulator"/>
</dbReference>
<proteinExistence type="predicted"/>
<evidence type="ECO:0000256" key="3">
    <source>
        <dbReference type="SAM" id="MobiDB-lite"/>
    </source>
</evidence>
<organism evidence="5 6">
    <name type="scientific">Rouxiella badensis</name>
    <dbReference type="NCBI Taxonomy" id="1646377"/>
    <lineage>
        <taxon>Bacteria</taxon>
        <taxon>Pseudomonadati</taxon>
        <taxon>Pseudomonadota</taxon>
        <taxon>Gammaproteobacteria</taxon>
        <taxon>Enterobacterales</taxon>
        <taxon>Yersiniaceae</taxon>
        <taxon>Rouxiella</taxon>
    </lineage>
</organism>
<evidence type="ECO:0000256" key="1">
    <source>
        <dbReference type="ARBA" id="ARBA00023125"/>
    </source>
</evidence>
<dbReference type="InterPro" id="IPR001647">
    <property type="entry name" value="HTH_TetR"/>
</dbReference>
<dbReference type="PANTHER" id="PTHR43479:SF8">
    <property type="entry name" value="TRANSCRIPTIONAL REGULATOR, TETR FAMILY"/>
    <property type="match status" value="1"/>
</dbReference>
<dbReference type="Proteomes" id="UP000192536">
    <property type="component" value="Unassembled WGS sequence"/>
</dbReference>
<evidence type="ECO:0000256" key="2">
    <source>
        <dbReference type="PROSITE-ProRule" id="PRU00335"/>
    </source>
</evidence>
<sequence length="213" mass="23594">MQNKTSSPATESAPAKGVSLSKGERTHANLRRHAAAEFARLGYHNTKVSDIVKATGVSQPTFYCYFESKEMAYEDLMTEFRSRLETLTLTFLIEGEAHAEEVFDRVALSFQQLLDFLAEDPDLTQIGFFQPPGCTATKAGLAELIGQNIAKEQKNGLYRKDISATQMGQCFVGMLDQMARIPGDAQKRKELSLGCATLLCEDIRSGCQPENKR</sequence>
<dbReference type="EMBL" id="MRWE01000008">
    <property type="protein sequence ID" value="ORJ26225.1"/>
    <property type="molecule type" value="Genomic_DNA"/>
</dbReference>
<comment type="caution">
    <text evidence="5">The sequence shown here is derived from an EMBL/GenBank/DDBJ whole genome shotgun (WGS) entry which is preliminary data.</text>
</comment>
<dbReference type="PANTHER" id="PTHR43479">
    <property type="entry name" value="ACREF/ENVCD OPERON REPRESSOR-RELATED"/>
    <property type="match status" value="1"/>
</dbReference>
<feature type="compositionally biased region" description="Polar residues" evidence="3">
    <location>
        <begin position="1"/>
        <end position="10"/>
    </location>
</feature>
<dbReference type="SUPFAM" id="SSF46689">
    <property type="entry name" value="Homeodomain-like"/>
    <property type="match status" value="1"/>
</dbReference>
<keyword evidence="1 2" id="KW-0238">DNA-binding</keyword>
<evidence type="ECO:0000313" key="6">
    <source>
        <dbReference type="Proteomes" id="UP000192536"/>
    </source>
</evidence>
<evidence type="ECO:0000259" key="4">
    <source>
        <dbReference type="PROSITE" id="PS50977"/>
    </source>
</evidence>
<reference evidence="5 6" key="1">
    <citation type="journal article" date="2017" name="Int. J. Syst. Evol. Microbiol.">
        <title>Rouxiella badensis sp. nov. and Rouxiella silvae sp. nov. isolated from peat bog soil in Germany and emendation of the genus description.</title>
        <authorList>
            <person name="Le Fleche-Mateos A."/>
            <person name="Kugler J.H."/>
            <person name="Hansen S.H."/>
            <person name="Syldatk C."/>
            <person name="Hausmann R."/>
            <person name="Lomprez F."/>
            <person name="Vandenbogaert M."/>
            <person name="Manuguerra J.C."/>
            <person name="Grimont P.A."/>
        </authorList>
    </citation>
    <scope>NUCLEOTIDE SEQUENCE [LARGE SCALE GENOMIC DNA]</scope>
    <source>
        <strain evidence="5 6">DSM 100043</strain>
    </source>
</reference>
<keyword evidence="6" id="KW-1185">Reference proteome</keyword>
<accession>A0A1X0WHF1</accession>
<gene>
    <name evidence="5" type="ORF">BS640_06530</name>
</gene>
<evidence type="ECO:0000313" key="5">
    <source>
        <dbReference type="EMBL" id="ORJ26225.1"/>
    </source>
</evidence>
<dbReference type="InterPro" id="IPR009057">
    <property type="entry name" value="Homeodomain-like_sf"/>
</dbReference>
<dbReference type="RefSeq" id="WP_017490535.1">
    <property type="nucleotide sequence ID" value="NZ_CAUQAZ010000016.1"/>
</dbReference>
<dbReference type="STRING" id="1646377.BS640_06530"/>
<feature type="DNA-binding region" description="H-T-H motif" evidence="2">
    <location>
        <begin position="47"/>
        <end position="66"/>
    </location>
</feature>
<feature type="domain" description="HTH tetR-type" evidence="4">
    <location>
        <begin position="24"/>
        <end position="84"/>
    </location>
</feature>
<dbReference type="AlphaFoldDB" id="A0A1X0WHF1"/>
<feature type="region of interest" description="Disordered" evidence="3">
    <location>
        <begin position="1"/>
        <end position="26"/>
    </location>
</feature>
<protein>
    <submittedName>
        <fullName evidence="5">TetR family transcriptional regulator</fullName>
    </submittedName>
</protein>
<name>A0A1X0WHF1_9GAMM</name>
<dbReference type="PROSITE" id="PS50977">
    <property type="entry name" value="HTH_TETR_2"/>
    <property type="match status" value="1"/>
</dbReference>